<dbReference type="EMBL" id="JBJVNE010000001">
    <property type="protein sequence ID" value="MFM9644844.1"/>
    <property type="molecule type" value="Genomic_DNA"/>
</dbReference>
<feature type="region of interest" description="Disordered" evidence="1">
    <location>
        <begin position="163"/>
        <end position="186"/>
    </location>
</feature>
<dbReference type="Proteomes" id="UP001631993">
    <property type="component" value="Unassembled WGS sequence"/>
</dbReference>
<evidence type="ECO:0000313" key="3">
    <source>
        <dbReference type="EMBL" id="MFM9644844.1"/>
    </source>
</evidence>
<evidence type="ECO:0000256" key="1">
    <source>
        <dbReference type="SAM" id="MobiDB-lite"/>
    </source>
</evidence>
<sequence length="296" mass="30687">MPRWKDLPDGLDPRVGEFVTRLRRTVDGDGSSLAALADGTGYGRTSWERYLNGRLLAPKGAVIALAEVTGTDPAPLITLWELAERAWSRSELRHDNATEAVHLSRARTVTAPAPAPAPAPEALAADPPPGPGRRPTRRPTMFLAGALGVVTVAVGAFYLTDGGPAERNRTAAATPTPSATPTRSLPPGVLCAGADCTGKDPEETGCSDGDVTTAASITVGTTLVEVRHSDTCAAAWGRIVRAVQGDTVQVTVGQVRQSGGVTTVGDTIAYTPMVAVKEPGEMRACVELASGERGCT</sequence>
<proteinExistence type="predicted"/>
<feature type="region of interest" description="Disordered" evidence="1">
    <location>
        <begin position="111"/>
        <end position="139"/>
    </location>
</feature>
<dbReference type="Pfam" id="PF13560">
    <property type="entry name" value="HTH_31"/>
    <property type="match status" value="1"/>
</dbReference>
<keyword evidence="2" id="KW-0812">Transmembrane</keyword>
<evidence type="ECO:0000313" key="4">
    <source>
        <dbReference type="Proteomes" id="UP001631993"/>
    </source>
</evidence>
<comment type="caution">
    <text evidence="3">The sequence shown here is derived from an EMBL/GenBank/DDBJ whole genome shotgun (WGS) entry which is preliminary data.</text>
</comment>
<keyword evidence="4" id="KW-1185">Reference proteome</keyword>
<keyword evidence="2" id="KW-1133">Transmembrane helix</keyword>
<dbReference type="RefSeq" id="WP_369279083.1">
    <property type="nucleotide sequence ID" value="NZ_JBJVMW010000034.1"/>
</dbReference>
<evidence type="ECO:0000256" key="2">
    <source>
        <dbReference type="SAM" id="Phobius"/>
    </source>
</evidence>
<dbReference type="InterPro" id="IPR001387">
    <property type="entry name" value="Cro/C1-type_HTH"/>
</dbReference>
<protein>
    <submittedName>
        <fullName evidence="3">DUF2690 domain-containing protein</fullName>
    </submittedName>
</protein>
<reference evidence="3 4" key="1">
    <citation type="submission" date="2024-12" db="EMBL/GenBank/DDBJ databases">
        <title>Forecasting of Potato common scab and diversities of Pathogenic streptomyces spp. in china.</title>
        <authorList>
            <person name="Handique U."/>
            <person name="Wu J."/>
        </authorList>
    </citation>
    <scope>NUCLEOTIDE SEQUENCE [LARGE SCALE GENOMIC DNA]</scope>
    <source>
        <strain evidence="3 4">ZRIMU1585</strain>
    </source>
</reference>
<gene>
    <name evidence="3" type="ORF">ACKI1S_01650</name>
</gene>
<name>A0ABW9I8K4_STRGJ</name>
<dbReference type="Pfam" id="PF10901">
    <property type="entry name" value="DUF2690"/>
    <property type="match status" value="1"/>
</dbReference>
<feature type="transmembrane region" description="Helical" evidence="2">
    <location>
        <begin position="141"/>
        <end position="159"/>
    </location>
</feature>
<accession>A0ABW9I8K4</accession>
<keyword evidence="2" id="KW-0472">Membrane</keyword>
<dbReference type="CDD" id="cd00093">
    <property type="entry name" value="HTH_XRE"/>
    <property type="match status" value="1"/>
</dbReference>
<dbReference type="InterPro" id="IPR021224">
    <property type="entry name" value="DUF2690"/>
</dbReference>
<organism evidence="3 4">
    <name type="scientific">Streptomyces galilaeus</name>
    <dbReference type="NCBI Taxonomy" id="33899"/>
    <lineage>
        <taxon>Bacteria</taxon>
        <taxon>Bacillati</taxon>
        <taxon>Actinomycetota</taxon>
        <taxon>Actinomycetes</taxon>
        <taxon>Kitasatosporales</taxon>
        <taxon>Streptomycetaceae</taxon>
        <taxon>Streptomyces</taxon>
    </lineage>
</organism>
<feature type="compositionally biased region" description="Low complexity" evidence="1">
    <location>
        <begin position="170"/>
        <end position="186"/>
    </location>
</feature>